<feature type="region of interest" description="Disordered" evidence="2">
    <location>
        <begin position="1"/>
        <end position="190"/>
    </location>
</feature>
<reference evidence="4 5" key="1">
    <citation type="submission" date="2022-07" db="EMBL/GenBank/DDBJ databases">
        <title>Genome-wide signatures of adaptation to extreme environments.</title>
        <authorList>
            <person name="Cho C.H."/>
            <person name="Yoon H.S."/>
        </authorList>
    </citation>
    <scope>NUCLEOTIDE SEQUENCE [LARGE SCALE GENOMIC DNA]</scope>
    <source>
        <strain evidence="4 5">DBV 063 E5</strain>
    </source>
</reference>
<feature type="domain" description="Vps72/YL1 C-terminal" evidence="3">
    <location>
        <begin position="303"/>
        <end position="332"/>
    </location>
</feature>
<proteinExistence type="inferred from homology"/>
<feature type="compositionally biased region" description="Basic and acidic residues" evidence="2">
    <location>
        <begin position="158"/>
        <end position="190"/>
    </location>
</feature>
<feature type="region of interest" description="Disordered" evidence="2">
    <location>
        <begin position="275"/>
        <end position="320"/>
    </location>
</feature>
<comment type="similarity">
    <text evidence="1">Belongs to the VPS72/YL1 family.</text>
</comment>
<dbReference type="InterPro" id="IPR046757">
    <property type="entry name" value="YL1_N"/>
</dbReference>
<name>A0AAV9IWR0_CYACA</name>
<sequence>MPDVEGSSQRRVLPQRSTRGRRMHELVGEELEAEDLFWNQDALREEAEEDDFRSSEASQLSDADDAVSSGEEQVDAGLAEAESVSEEAEREVRQVERAHEKSRRRPRVEPSAEGRQSGIDAVPVKKRARRESVSDTASSAMREGLRHSTKRATVEAAQAREQRAQEGAERAQRVRERMAEHRAQLRPLTQEERLQEALEVTEPANRADLQRLLQLEDEWREKSRVQLHNRPRHRGRVLWHTAFRNGDQSAPPHEVTAEAIDSWVAFRSDADIPPFLRGRLRPQTKEDDAAPTDPTVSPPRPSTRCVVTGRPARYRDPHTGLPFADAAAQAQLWRSPDRYATPARCT</sequence>
<evidence type="ECO:0000256" key="1">
    <source>
        <dbReference type="ARBA" id="ARBA00006832"/>
    </source>
</evidence>
<protein>
    <recommendedName>
        <fullName evidence="3">Vps72/YL1 C-terminal domain-containing protein</fullName>
    </recommendedName>
</protein>
<keyword evidence="5" id="KW-1185">Reference proteome</keyword>
<evidence type="ECO:0000313" key="4">
    <source>
        <dbReference type="EMBL" id="KAK4536742.1"/>
    </source>
</evidence>
<dbReference type="AlphaFoldDB" id="A0AAV9IWR0"/>
<dbReference type="EMBL" id="JANCYW010000009">
    <property type="protein sequence ID" value="KAK4536742.1"/>
    <property type="molecule type" value="Genomic_DNA"/>
</dbReference>
<accession>A0AAV9IWR0</accession>
<feature type="compositionally biased region" description="Basic and acidic residues" evidence="2">
    <location>
        <begin position="90"/>
        <end position="99"/>
    </location>
</feature>
<dbReference type="Pfam" id="PF08265">
    <property type="entry name" value="YL1_C"/>
    <property type="match status" value="1"/>
</dbReference>
<gene>
    <name evidence="4" type="ORF">CDCA_CDCA09G2767</name>
</gene>
<comment type="caution">
    <text evidence="4">The sequence shown here is derived from an EMBL/GenBank/DDBJ whole genome shotgun (WGS) entry which is preliminary data.</text>
</comment>
<evidence type="ECO:0000259" key="3">
    <source>
        <dbReference type="SMART" id="SM00993"/>
    </source>
</evidence>
<dbReference type="Pfam" id="PF05764">
    <property type="entry name" value="YL1"/>
    <property type="match status" value="1"/>
</dbReference>
<dbReference type="Proteomes" id="UP001301350">
    <property type="component" value="Unassembled WGS sequence"/>
</dbReference>
<dbReference type="PANTHER" id="PTHR13275:SF4">
    <property type="entry name" value="VACUOLAR PROTEIN SORTING-ASSOCIATED PROTEIN 72 HOMOLOG"/>
    <property type="match status" value="1"/>
</dbReference>
<dbReference type="SMART" id="SM00993">
    <property type="entry name" value="YL1_C"/>
    <property type="match status" value="1"/>
</dbReference>
<dbReference type="GO" id="GO:0005634">
    <property type="term" value="C:nucleus"/>
    <property type="evidence" value="ECO:0007669"/>
    <property type="project" value="TreeGrafter"/>
</dbReference>
<feature type="compositionally biased region" description="Polar residues" evidence="2">
    <location>
        <begin position="1"/>
        <end position="10"/>
    </location>
</feature>
<evidence type="ECO:0000313" key="5">
    <source>
        <dbReference type="Proteomes" id="UP001301350"/>
    </source>
</evidence>
<evidence type="ECO:0000256" key="2">
    <source>
        <dbReference type="SAM" id="MobiDB-lite"/>
    </source>
</evidence>
<dbReference type="InterPro" id="IPR013272">
    <property type="entry name" value="Vps72/YL1_C"/>
</dbReference>
<organism evidence="4 5">
    <name type="scientific">Cyanidium caldarium</name>
    <name type="common">Red alga</name>
    <dbReference type="NCBI Taxonomy" id="2771"/>
    <lineage>
        <taxon>Eukaryota</taxon>
        <taxon>Rhodophyta</taxon>
        <taxon>Bangiophyceae</taxon>
        <taxon>Cyanidiales</taxon>
        <taxon>Cyanidiaceae</taxon>
        <taxon>Cyanidium</taxon>
    </lineage>
</organism>
<dbReference type="PANTHER" id="PTHR13275">
    <property type="entry name" value="YL-1 PROTEIN TRANSCRIPTION FACTOR-LIKE 1"/>
    <property type="match status" value="1"/>
</dbReference>